<proteinExistence type="predicted"/>
<protein>
    <recommendedName>
        <fullName evidence="3">Hydrolase</fullName>
    </recommendedName>
</protein>
<name>A0A6J4GC81_9FLAO</name>
<dbReference type="InterPro" id="IPR013785">
    <property type="entry name" value="Aldolase_TIM"/>
</dbReference>
<dbReference type="AlphaFoldDB" id="A0A6J4GC81"/>
<dbReference type="SUPFAM" id="SSF51412">
    <property type="entry name" value="Inosine monophosphate dehydrogenase (IMPDH)"/>
    <property type="match status" value="1"/>
</dbReference>
<dbReference type="EMBL" id="CADCSU010000047">
    <property type="protein sequence ID" value="CAA9195895.1"/>
    <property type="molecule type" value="Genomic_DNA"/>
</dbReference>
<evidence type="ECO:0000313" key="1">
    <source>
        <dbReference type="EMBL" id="CAA9195895.1"/>
    </source>
</evidence>
<dbReference type="Gene3D" id="3.20.20.70">
    <property type="entry name" value="Aldolase class I"/>
    <property type="match status" value="1"/>
</dbReference>
<evidence type="ECO:0008006" key="3">
    <source>
        <dbReference type="Google" id="ProtNLM"/>
    </source>
</evidence>
<keyword evidence="2" id="KW-1185">Reference proteome</keyword>
<accession>A0A6J4GC81</accession>
<sequence>MIQPNSNSDSLWGSTRKISLLEKLFWRNKREKKALTTPEIIEKKCEGILIGEQKLKSFLFSTDMAIIENNDADAILAVYPFAPSSRIIKSLVDFCSKPVICGVGGGTTRGKKSLEMAQYAEEMGAAGIIVNIPFENHDLQKIRKKITIPIIASIASSDYNFLKSKIDAGVDIFHVTGGKYTNKILKDIAVNFPGFPIMATGGTSLGNIEESISSGSKAIVLSPPSNKDLFKVMMDKYRKSLSHF</sequence>
<organism evidence="1 2">
    <name type="scientific">Flavobacterium bizetiae</name>
    <dbReference type="NCBI Taxonomy" id="2704140"/>
    <lineage>
        <taxon>Bacteria</taxon>
        <taxon>Pseudomonadati</taxon>
        <taxon>Bacteroidota</taxon>
        <taxon>Flavobacteriia</taxon>
        <taxon>Flavobacteriales</taxon>
        <taxon>Flavobacteriaceae</taxon>
        <taxon>Flavobacterium</taxon>
    </lineage>
</organism>
<dbReference type="Proteomes" id="UP000479938">
    <property type="component" value="Unassembled WGS sequence"/>
</dbReference>
<evidence type="ECO:0000313" key="2">
    <source>
        <dbReference type="Proteomes" id="UP000479938"/>
    </source>
</evidence>
<dbReference type="RefSeq" id="WP_173969617.1">
    <property type="nucleotide sequence ID" value="NZ_CADCSU010000047.1"/>
</dbReference>
<gene>
    <name evidence="1" type="ORF">FLA105534_00877</name>
</gene>
<reference evidence="1 2" key="1">
    <citation type="submission" date="2020-02" db="EMBL/GenBank/DDBJ databases">
        <authorList>
            <person name="Criscuolo A."/>
        </authorList>
    </citation>
    <scope>NUCLEOTIDE SEQUENCE [LARGE SCALE GENOMIC DNA]</scope>
    <source>
        <strain evidence="1">CIP105534</strain>
    </source>
</reference>